<evidence type="ECO:0000256" key="1">
    <source>
        <dbReference type="SAM" id="Phobius"/>
    </source>
</evidence>
<evidence type="ECO:0000313" key="2">
    <source>
        <dbReference type="EMBL" id="MCR1898701.1"/>
    </source>
</evidence>
<sequence length="167" mass="19857">MKTYVYDRMFYIIEIIITGIFCLLLAMASIFMAIKGVMPTLMIFAFLVSSYTAWNAFVSKSNPERIEVDERCISFYSFNKKVSYEIEDIEQFRIREFPTSGKMYLRINKHNILSGRFWVPTKMFNESKELFQTLIDIEYKIHPDSIKSRARTVNTKYLELKAQKKHR</sequence>
<keyword evidence="1" id="KW-1133">Transmembrane helix</keyword>
<name>A0AAE3HDW1_9FIRM</name>
<dbReference type="EMBL" id="JANKAS010000004">
    <property type="protein sequence ID" value="MCR1898701.1"/>
    <property type="molecule type" value="Genomic_DNA"/>
</dbReference>
<dbReference type="AlphaFoldDB" id="A0AAE3HDW1"/>
<feature type="transmembrane region" description="Helical" evidence="1">
    <location>
        <begin position="40"/>
        <end position="58"/>
    </location>
</feature>
<feature type="transmembrane region" description="Helical" evidence="1">
    <location>
        <begin position="12"/>
        <end position="34"/>
    </location>
</feature>
<protein>
    <submittedName>
        <fullName evidence="2">Uncharacterized protein</fullName>
    </submittedName>
</protein>
<proteinExistence type="predicted"/>
<keyword evidence="3" id="KW-1185">Reference proteome</keyword>
<dbReference type="RefSeq" id="WP_257530300.1">
    <property type="nucleotide sequence ID" value="NZ_JANKAS010000004.1"/>
</dbReference>
<reference evidence="2" key="1">
    <citation type="submission" date="2022-07" db="EMBL/GenBank/DDBJ databases">
        <title>Enhanced cultured diversity of the mouse gut microbiota enables custom-made synthetic communities.</title>
        <authorList>
            <person name="Afrizal A."/>
        </authorList>
    </citation>
    <scope>NUCLEOTIDE SEQUENCE</scope>
    <source>
        <strain evidence="2">DSM 28593</strain>
    </source>
</reference>
<dbReference type="Proteomes" id="UP001205748">
    <property type="component" value="Unassembled WGS sequence"/>
</dbReference>
<keyword evidence="1" id="KW-0812">Transmembrane</keyword>
<keyword evidence="1" id="KW-0472">Membrane</keyword>
<gene>
    <name evidence="2" type="ORF">NSA47_06810</name>
</gene>
<accession>A0AAE3HDW1</accession>
<comment type="caution">
    <text evidence="2">The sequence shown here is derived from an EMBL/GenBank/DDBJ whole genome shotgun (WGS) entry which is preliminary data.</text>
</comment>
<evidence type="ECO:0000313" key="3">
    <source>
        <dbReference type="Proteomes" id="UP001205748"/>
    </source>
</evidence>
<organism evidence="2 3">
    <name type="scientific">Irregularibacter muris</name>
    <dbReference type="NCBI Taxonomy" id="1796619"/>
    <lineage>
        <taxon>Bacteria</taxon>
        <taxon>Bacillati</taxon>
        <taxon>Bacillota</taxon>
        <taxon>Clostridia</taxon>
        <taxon>Eubacteriales</taxon>
        <taxon>Eubacteriaceae</taxon>
        <taxon>Irregularibacter</taxon>
    </lineage>
</organism>